<evidence type="ECO:0000256" key="4">
    <source>
        <dbReference type="SAM" id="MobiDB-lite"/>
    </source>
</evidence>
<proteinExistence type="inferred from homology"/>
<dbReference type="InterPro" id="IPR011989">
    <property type="entry name" value="ARM-like"/>
</dbReference>
<feature type="domain" description="PPPDE" evidence="5">
    <location>
        <begin position="7"/>
        <end position="150"/>
    </location>
</feature>
<comment type="caution">
    <text evidence="6">The sequence shown here is derived from an EMBL/GenBank/DDBJ whole genome shotgun (WGS) entry which is preliminary data.</text>
</comment>
<evidence type="ECO:0000256" key="1">
    <source>
        <dbReference type="ARBA" id="ARBA00008140"/>
    </source>
</evidence>
<accession>A0ABQ9FT98</accession>
<dbReference type="PROSITE" id="PS51858">
    <property type="entry name" value="PPPDE"/>
    <property type="match status" value="1"/>
</dbReference>
<feature type="compositionally biased region" description="Polar residues" evidence="4">
    <location>
        <begin position="159"/>
        <end position="170"/>
    </location>
</feature>
<sequence length="348" mass="37514">MSDEESQPVKVYIYDLSKGMARSLSKAFLGKQIDGVWHTGIVVFGQEYYFGGSLGIEACPPGGTILGQPDEICNLGNTQIPFDVFMNYLSDLSHTSFGPATYHLLHHNCNNFSSELAQFLTGKDIPSHITSLPSDVLSTPFGQMLKPWVDAMSIQPSGGHTIFPDQTSPESSSASDGGASYASSVPDFEGSSTDSTEDEQDKSPIVITELVNLCSTEKGHGMLTSRASSSGSDDSLLTLTSKLCVNCLLSEDKPSLTQHTAALAYNVSRYQIPEDNQVEIGSAILECLQKESNEQTVFNLMKCLVILMDSNTEVCDLASVVGMNCSQNSKMSARVSKLCEKAQQLTSL</sequence>
<feature type="region of interest" description="Disordered" evidence="4">
    <location>
        <begin position="159"/>
        <end position="202"/>
    </location>
</feature>
<dbReference type="PANTHER" id="PTHR12378:SF7">
    <property type="entry name" value="DESUMOYLATING ISOPEPTIDASE 1"/>
    <property type="match status" value="1"/>
</dbReference>
<dbReference type="InterPro" id="IPR042266">
    <property type="entry name" value="PPPDE_sf"/>
</dbReference>
<gene>
    <name evidence="6" type="ORF">KUTeg_004019</name>
</gene>
<dbReference type="PANTHER" id="PTHR12378">
    <property type="entry name" value="DESUMOYLATING ISOPEPTIDASE"/>
    <property type="match status" value="1"/>
</dbReference>
<name>A0ABQ9FT98_TEGGR</name>
<dbReference type="InterPro" id="IPR008580">
    <property type="entry name" value="PPPDE_dom"/>
</dbReference>
<dbReference type="Proteomes" id="UP001217089">
    <property type="component" value="Unassembled WGS sequence"/>
</dbReference>
<dbReference type="Gene3D" id="3.90.1720.30">
    <property type="entry name" value="PPPDE domains"/>
    <property type="match status" value="1"/>
</dbReference>
<organism evidence="6 7">
    <name type="scientific">Tegillarca granosa</name>
    <name type="common">Malaysian cockle</name>
    <name type="synonym">Anadara granosa</name>
    <dbReference type="NCBI Taxonomy" id="220873"/>
    <lineage>
        <taxon>Eukaryota</taxon>
        <taxon>Metazoa</taxon>
        <taxon>Spiralia</taxon>
        <taxon>Lophotrochozoa</taxon>
        <taxon>Mollusca</taxon>
        <taxon>Bivalvia</taxon>
        <taxon>Autobranchia</taxon>
        <taxon>Pteriomorphia</taxon>
        <taxon>Arcoida</taxon>
        <taxon>Arcoidea</taxon>
        <taxon>Arcidae</taxon>
        <taxon>Tegillarca</taxon>
    </lineage>
</organism>
<dbReference type="Pfam" id="PF05903">
    <property type="entry name" value="Peptidase_C97"/>
    <property type="match status" value="1"/>
</dbReference>
<evidence type="ECO:0000256" key="3">
    <source>
        <dbReference type="ARBA" id="ARBA00022801"/>
    </source>
</evidence>
<keyword evidence="3" id="KW-0378">Hydrolase</keyword>
<evidence type="ECO:0000313" key="7">
    <source>
        <dbReference type="Proteomes" id="UP001217089"/>
    </source>
</evidence>
<protein>
    <recommendedName>
        <fullName evidence="5">PPPDE domain-containing protein</fullName>
    </recommendedName>
</protein>
<comment type="similarity">
    <text evidence="1">Belongs to the DeSI family.</text>
</comment>
<reference evidence="6 7" key="1">
    <citation type="submission" date="2022-12" db="EMBL/GenBank/DDBJ databases">
        <title>Chromosome-level genome of Tegillarca granosa.</title>
        <authorList>
            <person name="Kim J."/>
        </authorList>
    </citation>
    <scope>NUCLEOTIDE SEQUENCE [LARGE SCALE GENOMIC DNA]</scope>
    <source>
        <strain evidence="6">Teg-2019</strain>
        <tissue evidence="6">Adductor muscle</tissue>
    </source>
</reference>
<dbReference type="SMART" id="SM01179">
    <property type="entry name" value="DUF862"/>
    <property type="match status" value="1"/>
</dbReference>
<dbReference type="EMBL" id="JARBDR010000214">
    <property type="protein sequence ID" value="KAJ8318928.1"/>
    <property type="molecule type" value="Genomic_DNA"/>
</dbReference>
<keyword evidence="2" id="KW-0645">Protease</keyword>
<feature type="compositionally biased region" description="Low complexity" evidence="4">
    <location>
        <begin position="171"/>
        <end position="184"/>
    </location>
</feature>
<evidence type="ECO:0000256" key="2">
    <source>
        <dbReference type="ARBA" id="ARBA00022670"/>
    </source>
</evidence>
<evidence type="ECO:0000259" key="5">
    <source>
        <dbReference type="PROSITE" id="PS51858"/>
    </source>
</evidence>
<evidence type="ECO:0000313" key="6">
    <source>
        <dbReference type="EMBL" id="KAJ8318928.1"/>
    </source>
</evidence>
<keyword evidence="7" id="KW-1185">Reference proteome</keyword>
<dbReference type="Gene3D" id="1.25.10.10">
    <property type="entry name" value="Leucine-rich Repeat Variant"/>
    <property type="match status" value="1"/>
</dbReference>